<dbReference type="RefSeq" id="XP_014659993.1">
    <property type="nucleotide sequence ID" value="XM_014804507.1"/>
</dbReference>
<protein>
    <submittedName>
        <fullName evidence="2">Uncharacterized protein</fullName>
    </submittedName>
</protein>
<keyword evidence="1" id="KW-0732">Signal</keyword>
<dbReference type="AlphaFoldDB" id="A0A5C3FGK9"/>
<name>A0A5C3FGK9_PSEA2</name>
<sequence>MLIKITPALLAAAVLLPGACTAFQCSFQSLKANIVEVNAFSAQDLATSLNRNMQSENYFESVDTAETAITLRHTGADCRRVVGEASSPACNRDNIQQLLDNTCADVTHSDPEYGQRGTSVAFAAAESKEDVHFRAHFHDLLQMWKIRVPGTCAHRAFKAPREGMKVLTFSANKTHKWSKVVVELDKEDHNFGQSWLCDFDDNLDSQRPQISTEDGKTFTVVNVSFDDKVEASSESA</sequence>
<comment type="caution">
    <text evidence="2">The sequence shown here is derived from an EMBL/GenBank/DDBJ whole genome shotgun (WGS) entry which is preliminary data.</text>
</comment>
<feature type="chain" id="PRO_5022676675" evidence="1">
    <location>
        <begin position="23"/>
        <end position="236"/>
    </location>
</feature>
<dbReference type="OrthoDB" id="2546021at2759"/>
<proteinExistence type="predicted"/>
<dbReference type="Proteomes" id="UP000325008">
    <property type="component" value="Unassembled WGS sequence"/>
</dbReference>
<gene>
    <name evidence="2" type="ORF">PSANT_00940</name>
</gene>
<evidence type="ECO:0000313" key="3">
    <source>
        <dbReference type="Proteomes" id="UP000325008"/>
    </source>
</evidence>
<keyword evidence="3" id="KW-1185">Reference proteome</keyword>
<evidence type="ECO:0000256" key="1">
    <source>
        <dbReference type="SAM" id="SignalP"/>
    </source>
</evidence>
<reference evidence="2" key="1">
    <citation type="submission" date="2018-03" db="EMBL/GenBank/DDBJ databases">
        <authorList>
            <person name="Guldener U."/>
        </authorList>
    </citation>
    <scope>NUCLEOTIDE SEQUENCE [LARGE SCALE GENOMIC DNA]</scope>
    <source>
        <strain evidence="2">ATCC34888</strain>
    </source>
</reference>
<feature type="signal peptide" evidence="1">
    <location>
        <begin position="1"/>
        <end position="22"/>
    </location>
</feature>
<evidence type="ECO:0000313" key="2">
    <source>
        <dbReference type="EMBL" id="SPO43256.1"/>
    </source>
</evidence>
<dbReference type="EMBL" id="OOIQ01000001">
    <property type="protein sequence ID" value="SPO43256.1"/>
    <property type="molecule type" value="Genomic_DNA"/>
</dbReference>
<accession>A0A5C3FGK9</accession>
<organism evidence="2 3">
    <name type="scientific">Pseudozyma antarctica</name>
    <name type="common">Yeast</name>
    <name type="synonym">Candida antarctica</name>
    <dbReference type="NCBI Taxonomy" id="84753"/>
    <lineage>
        <taxon>Eukaryota</taxon>
        <taxon>Fungi</taxon>
        <taxon>Dikarya</taxon>
        <taxon>Basidiomycota</taxon>
        <taxon>Ustilaginomycotina</taxon>
        <taxon>Ustilaginomycetes</taxon>
        <taxon>Ustilaginales</taxon>
        <taxon>Ustilaginaceae</taxon>
        <taxon>Moesziomyces</taxon>
    </lineage>
</organism>